<dbReference type="KEGG" id="lpk:LACPI_0738"/>
<proteinExistence type="predicted"/>
<sequence length="115" mass="13672">MSNNNKELIQEITQAIKINWQHRISWLISSWSDDEINRFNSPDNFIDYLYVWYNFGNVSDEVMDLGIASVYQIGDMIDYVTVVLMPHINEPTFKVYLPKEVFICLFEAEKEKREI</sequence>
<evidence type="ECO:0000313" key="2">
    <source>
        <dbReference type="Proteomes" id="UP000033166"/>
    </source>
</evidence>
<name>A0A0D6DVF7_9LACT</name>
<protein>
    <submittedName>
        <fullName evidence="1">Uncharacterized protein</fullName>
    </submittedName>
</protein>
<dbReference type="Proteomes" id="UP000033166">
    <property type="component" value="Chromosome I"/>
</dbReference>
<dbReference type="AlphaFoldDB" id="A0A0D6DVF7"/>
<dbReference type="EMBL" id="LN774769">
    <property type="protein sequence ID" value="CEN27938.1"/>
    <property type="molecule type" value="Genomic_DNA"/>
</dbReference>
<dbReference type="HOGENOM" id="CLU_2105887_0_0_9"/>
<evidence type="ECO:0000313" key="1">
    <source>
        <dbReference type="EMBL" id="CEN27938.1"/>
    </source>
</evidence>
<organism evidence="1 2">
    <name type="scientific">Pseudolactococcus piscium MKFS47</name>
    <dbReference type="NCBI Taxonomy" id="297352"/>
    <lineage>
        <taxon>Bacteria</taxon>
        <taxon>Bacillati</taxon>
        <taxon>Bacillota</taxon>
        <taxon>Bacilli</taxon>
        <taxon>Lactobacillales</taxon>
        <taxon>Streptococcaceae</taxon>
        <taxon>Pseudolactococcus</taxon>
    </lineage>
</organism>
<accession>A0A0D6DVF7</accession>
<reference evidence="2" key="1">
    <citation type="submission" date="2015-01" db="EMBL/GenBank/DDBJ databases">
        <authorList>
            <person name="Andreevskaya M."/>
        </authorList>
    </citation>
    <scope>NUCLEOTIDE SEQUENCE [LARGE SCALE GENOMIC DNA]</scope>
    <source>
        <strain evidence="2">MKFS47</strain>
    </source>
</reference>
<gene>
    <name evidence="1" type="ORF">LACPI_0738</name>
</gene>
<dbReference type="RefSeq" id="WP_047915140.1">
    <property type="nucleotide sequence ID" value="NZ_LN774769.1"/>
</dbReference>
<dbReference type="STRING" id="1364.LP2241_50271"/>